<proteinExistence type="predicted"/>
<evidence type="ECO:0000256" key="1">
    <source>
        <dbReference type="SAM" id="Phobius"/>
    </source>
</evidence>
<dbReference type="InterPro" id="IPR006527">
    <property type="entry name" value="F-box-assoc_dom_typ1"/>
</dbReference>
<dbReference type="InterPro" id="IPR018289">
    <property type="entry name" value="MULE_transposase_dom"/>
</dbReference>
<protein>
    <recommendedName>
        <fullName evidence="5">F-box associated domain-containing protein</fullName>
    </recommendedName>
</protein>
<dbReference type="PANTHER" id="PTHR31973">
    <property type="entry name" value="POLYPROTEIN, PUTATIVE-RELATED"/>
    <property type="match status" value="1"/>
</dbReference>
<feature type="domain" description="F-box associated beta-propeller type 1" evidence="2">
    <location>
        <begin position="306"/>
        <end position="405"/>
    </location>
</feature>
<dbReference type="EMBL" id="OIVN01001714">
    <property type="protein sequence ID" value="SPC96919.1"/>
    <property type="molecule type" value="Genomic_DNA"/>
</dbReference>
<sequence>MQGFHNGCRPIIGLDGCHLKGVYGGQLLSAVGRDGNDNLFPISMAVVEAETKDSWTWFLMELTEDIKAQEKMKSSWISDRHKGLTKKFQQIMSTADHIEHGLIILSFDVDDERFRNIMLPQDYLNGHNEVVTSSIERLAVIKGSLALIVFSNYFDAITTKCHIWVMREYGVVESWTKTSVPVHSVKNFYGYTVNGKLLIENANRLVSFDPKSLNENVLAIEAADWMGHTDTANSMEEDSGCRPIIGLDECHLKGVYGGQLLSAVGRAGADRGIPTDHANFKIEFKRKELKYAMSNETSCSTAIDCVAHGLAYHSQNNDFKILRIGQVNKLWAKAEVYTLSMDSWRELVMPVESLTRSRSIGTQESFCLFLNGALHTRVDCAEGRFILSFDVNDERFRKIMLPQNYLVGVSVIFEQLAVILGLLTLFLVTMWMKLLNFCSCTDNGELLIEKVTELVSLDLESLNENKLAIQDVQWMDYTPNSIESLVLLDGINVSSEYED</sequence>
<reference evidence="4" key="1">
    <citation type="submission" date="2018-02" db="EMBL/GenBank/DDBJ databases">
        <authorList>
            <person name="Cohen D.B."/>
            <person name="Kent A.D."/>
        </authorList>
    </citation>
    <scope>NUCLEOTIDE SEQUENCE</scope>
</reference>
<dbReference type="Pfam" id="PF07734">
    <property type="entry name" value="FBA_1"/>
    <property type="match status" value="1"/>
</dbReference>
<keyword evidence="1" id="KW-0472">Membrane</keyword>
<accession>A0A2N9GC12</accession>
<gene>
    <name evidence="4" type="ORF">FSB_LOCUS24801</name>
</gene>
<evidence type="ECO:0000313" key="4">
    <source>
        <dbReference type="EMBL" id="SPC96919.1"/>
    </source>
</evidence>
<keyword evidence="1" id="KW-0812">Transmembrane</keyword>
<evidence type="ECO:0008006" key="5">
    <source>
        <dbReference type="Google" id="ProtNLM"/>
    </source>
</evidence>
<name>A0A2N9GC12_FAGSY</name>
<feature type="domain" description="MULE transposase" evidence="3">
    <location>
        <begin position="12"/>
        <end position="97"/>
    </location>
</feature>
<dbReference type="PANTHER" id="PTHR31973:SF187">
    <property type="entry name" value="MUTATOR TRANSPOSASE MUDRA PROTEIN"/>
    <property type="match status" value="1"/>
</dbReference>
<evidence type="ECO:0000259" key="2">
    <source>
        <dbReference type="Pfam" id="PF07734"/>
    </source>
</evidence>
<keyword evidence="1" id="KW-1133">Transmembrane helix</keyword>
<feature type="transmembrane region" description="Helical" evidence="1">
    <location>
        <begin position="405"/>
        <end position="432"/>
    </location>
</feature>
<dbReference type="Pfam" id="PF10551">
    <property type="entry name" value="MULE"/>
    <property type="match status" value="1"/>
</dbReference>
<organism evidence="4">
    <name type="scientific">Fagus sylvatica</name>
    <name type="common">Beechnut</name>
    <dbReference type="NCBI Taxonomy" id="28930"/>
    <lineage>
        <taxon>Eukaryota</taxon>
        <taxon>Viridiplantae</taxon>
        <taxon>Streptophyta</taxon>
        <taxon>Embryophyta</taxon>
        <taxon>Tracheophyta</taxon>
        <taxon>Spermatophyta</taxon>
        <taxon>Magnoliopsida</taxon>
        <taxon>eudicotyledons</taxon>
        <taxon>Gunneridae</taxon>
        <taxon>Pentapetalae</taxon>
        <taxon>rosids</taxon>
        <taxon>fabids</taxon>
        <taxon>Fagales</taxon>
        <taxon>Fagaceae</taxon>
        <taxon>Fagus</taxon>
    </lineage>
</organism>
<evidence type="ECO:0000259" key="3">
    <source>
        <dbReference type="Pfam" id="PF10551"/>
    </source>
</evidence>
<dbReference type="AlphaFoldDB" id="A0A2N9GC12"/>